<dbReference type="Gene3D" id="1.20.920.10">
    <property type="entry name" value="Bromodomain-like"/>
    <property type="match status" value="1"/>
</dbReference>
<proteinExistence type="predicted"/>
<evidence type="ECO:0000256" key="1">
    <source>
        <dbReference type="ARBA" id="ARBA00023117"/>
    </source>
</evidence>
<sequence>MRREDLLQALLVRFVNPQREEQDWLLLAALFYSLTRLLLPAKRMEQLYYKYLQIHGSTAAMKAACKAYETQLEERLQQCLASGGSPAAAAMATGGRRMSVSSPPTSRGTGILTPATSTGVSAPASGAGGADGGECGSLANLFAPLLLSGGGGVNDGGFAVGEALQELIPERRQRWRRLRHESISPDVLISLVQQFALVEGAAVFLAPVHPSTIMEFNGARSGPYGTVVMHPLSLMCIKRRVLASRRDYELRQPEKRDAATDASLDGGNLPTRKRGRVAAAAAVDKNETARKKTPADTNDDEAGVIRTLQDLEQAVWHIAANCVVFNAPESYYPFTARTFAVACTKIIEEYCMQRVCGT</sequence>
<protein>
    <submittedName>
        <fullName evidence="3">Uncharacterized protein</fullName>
    </submittedName>
</protein>
<name>A0A061JAF0_TRYRA</name>
<accession>A0A061JAF0</accession>
<comment type="caution">
    <text evidence="3">The sequence shown here is derived from an EMBL/GenBank/DDBJ whole genome shotgun (WGS) entry which is preliminary data.</text>
</comment>
<evidence type="ECO:0000313" key="4">
    <source>
        <dbReference type="Proteomes" id="UP000031737"/>
    </source>
</evidence>
<feature type="region of interest" description="Disordered" evidence="2">
    <location>
        <begin position="252"/>
        <end position="275"/>
    </location>
</feature>
<evidence type="ECO:0000256" key="2">
    <source>
        <dbReference type="SAM" id="MobiDB-lite"/>
    </source>
</evidence>
<evidence type="ECO:0000313" key="3">
    <source>
        <dbReference type="EMBL" id="ESL10252.1"/>
    </source>
</evidence>
<organism evidence="3 4">
    <name type="scientific">Trypanosoma rangeli SC58</name>
    <dbReference type="NCBI Taxonomy" id="429131"/>
    <lineage>
        <taxon>Eukaryota</taxon>
        <taxon>Discoba</taxon>
        <taxon>Euglenozoa</taxon>
        <taxon>Kinetoplastea</taxon>
        <taxon>Metakinetoplastina</taxon>
        <taxon>Trypanosomatida</taxon>
        <taxon>Trypanosomatidae</taxon>
        <taxon>Trypanosoma</taxon>
        <taxon>Herpetosoma</taxon>
    </lineage>
</organism>
<keyword evidence="4" id="KW-1185">Reference proteome</keyword>
<dbReference type="EMBL" id="AUPL01002018">
    <property type="protein sequence ID" value="ESL10252.1"/>
    <property type="molecule type" value="Genomic_DNA"/>
</dbReference>
<dbReference type="InterPro" id="IPR036427">
    <property type="entry name" value="Bromodomain-like_sf"/>
</dbReference>
<reference evidence="3 4" key="1">
    <citation type="submission" date="2013-07" db="EMBL/GenBank/DDBJ databases">
        <authorList>
            <person name="Stoco P.H."/>
            <person name="Wagner G."/>
            <person name="Gerber A."/>
            <person name="Zaha A."/>
            <person name="Thompson C."/>
            <person name="Bartholomeu D.C."/>
            <person name="Luckemeyer D.D."/>
            <person name="Bahia D."/>
            <person name="Loreto E."/>
            <person name="Prestes E.B."/>
            <person name="Lima F.M."/>
            <person name="Rodrigues-Luiz G."/>
            <person name="Vallejo G.A."/>
            <person name="Filho J.F."/>
            <person name="Monteiro K.M."/>
            <person name="Tyler K.M."/>
            <person name="de Almeida L.G."/>
            <person name="Ortiz M.F."/>
            <person name="Siervo M.A."/>
            <person name="de Moraes M.H."/>
            <person name="Cunha O.L."/>
            <person name="Mendonca-Neto R."/>
            <person name="Silva R."/>
            <person name="Teixeira S.M."/>
            <person name="Murta S.M."/>
            <person name="Sincero T.C."/>
            <person name="Mendes T.A."/>
            <person name="Urmenyi T.P."/>
            <person name="Silva V.G."/>
            <person name="da Rocha W.D."/>
            <person name="Andersson B."/>
            <person name="Romanha A.J."/>
            <person name="Steindel M."/>
            <person name="de Vasconcelos A.T."/>
            <person name="Grisard E.C."/>
        </authorList>
    </citation>
    <scope>NUCLEOTIDE SEQUENCE [LARGE SCALE GENOMIC DNA]</scope>
    <source>
        <strain evidence="3 4">SC58</strain>
    </source>
</reference>
<keyword evidence="1" id="KW-0103">Bromodomain</keyword>
<gene>
    <name evidence="3" type="ORF">TRSC58_02018</name>
</gene>
<dbReference type="VEuPathDB" id="TriTrypDB:TRSC58_02018"/>
<dbReference type="OrthoDB" id="251777at2759"/>
<dbReference type="AlphaFoldDB" id="A0A061JAF0"/>
<dbReference type="Proteomes" id="UP000031737">
    <property type="component" value="Unassembled WGS sequence"/>
</dbReference>
<dbReference type="SUPFAM" id="SSF47370">
    <property type="entry name" value="Bromodomain"/>
    <property type="match status" value="1"/>
</dbReference>